<proteinExistence type="predicted"/>
<dbReference type="AlphaFoldDB" id="A0A502MIU9"/>
<evidence type="ECO:0000313" key="1">
    <source>
        <dbReference type="EMBL" id="TPI01944.1"/>
    </source>
</evidence>
<sequence length="59" mass="7195">MMLTPEELVPMDKLNQPQKEEKALRQHQHQHPHLLKEVTNLLQKKQRREERKLALHQQL</sequence>
<evidence type="ECO:0000313" key="2">
    <source>
        <dbReference type="Proteomes" id="UP000317904"/>
    </source>
</evidence>
<name>A0A502MIU9_9MOLU</name>
<dbReference type="RefSeq" id="WP_140701044.1">
    <property type="nucleotide sequence ID" value="NZ_VFSY01000023.1"/>
</dbReference>
<accession>A0A502MIU9</accession>
<dbReference type="Proteomes" id="UP000317904">
    <property type="component" value="Unassembled WGS sequence"/>
</dbReference>
<protein>
    <submittedName>
        <fullName evidence="1">Uncharacterized protein</fullName>
    </submittedName>
</protein>
<reference evidence="1 2" key="1">
    <citation type="submission" date="2019-06" db="EMBL/GenBank/DDBJ databases">
        <title>A comparative genomics study of ostrich specific Mycoplasmas.</title>
        <authorList>
            <person name="Botes A."/>
            <person name="Nel T."/>
        </authorList>
    </citation>
    <scope>NUCLEOTIDE SEQUENCE [LARGE SCALE GENOMIC DNA]</scope>
    <source>
        <strain evidence="1 2">Ms01</strain>
    </source>
</reference>
<organism evidence="1 2">
    <name type="scientific">Mycoplasma struthionis</name>
    <dbReference type="NCBI Taxonomy" id="538220"/>
    <lineage>
        <taxon>Bacteria</taxon>
        <taxon>Bacillati</taxon>
        <taxon>Mycoplasmatota</taxon>
        <taxon>Mollicutes</taxon>
        <taxon>Mycoplasmataceae</taxon>
        <taxon>Mycoplasma</taxon>
    </lineage>
</organism>
<comment type="caution">
    <text evidence="1">The sequence shown here is derived from an EMBL/GenBank/DDBJ whole genome shotgun (WGS) entry which is preliminary data.</text>
</comment>
<gene>
    <name evidence="1" type="ORF">FJM01_01660</name>
</gene>
<dbReference type="EMBL" id="VFSY01000023">
    <property type="protein sequence ID" value="TPI01944.1"/>
    <property type="molecule type" value="Genomic_DNA"/>
</dbReference>